<dbReference type="PROSITE" id="PS00380">
    <property type="entry name" value="RHODANESE_1"/>
    <property type="match status" value="1"/>
</dbReference>
<protein>
    <submittedName>
        <fullName evidence="5">Sulfurtransferase</fullName>
    </submittedName>
</protein>
<sequence length="289" mass="30703">MPTRVREDVLVTAPELARLLKAGLAPVLLDVRWSLSVPGSQPQNRADYAAGHIPGAIYVDLDSDLSDHANPDPLAGRHPLPSASAFEATVRGWGISENTPVVVYDDNASQGAARAWWLLKWAGLHNVRVLDGGWSAWNRHGFPVSTEEPEVTPSEVTITPGSMPVLSADEIASLASSESGVVLDARAGERYRGETEPLDAKAGHIPGAKNAPSTGNMNGQEFLSTEELEERFSTLGALWGEVGVYCGSGVTACHDVLSLYLVGVDAALYPASWSGWSSDPERPVAVGEE</sequence>
<dbReference type="Proteomes" id="UP001500755">
    <property type="component" value="Unassembled WGS sequence"/>
</dbReference>
<evidence type="ECO:0000256" key="2">
    <source>
        <dbReference type="ARBA" id="ARBA00022737"/>
    </source>
</evidence>
<dbReference type="CDD" id="cd01448">
    <property type="entry name" value="TST_Repeat_1"/>
    <property type="match status" value="1"/>
</dbReference>
<dbReference type="InterPro" id="IPR045078">
    <property type="entry name" value="TST/MPST-like"/>
</dbReference>
<comment type="caution">
    <text evidence="5">The sequence shown here is derived from an EMBL/GenBank/DDBJ whole genome shotgun (WGS) entry which is preliminary data.</text>
</comment>
<evidence type="ECO:0000256" key="1">
    <source>
        <dbReference type="ARBA" id="ARBA00022679"/>
    </source>
</evidence>
<evidence type="ECO:0000313" key="6">
    <source>
        <dbReference type="Proteomes" id="UP001500755"/>
    </source>
</evidence>
<name>A0ABN2T8A5_9MICO</name>
<evidence type="ECO:0000256" key="3">
    <source>
        <dbReference type="SAM" id="MobiDB-lite"/>
    </source>
</evidence>
<evidence type="ECO:0000259" key="4">
    <source>
        <dbReference type="PROSITE" id="PS50206"/>
    </source>
</evidence>
<dbReference type="Gene3D" id="3.40.250.10">
    <property type="entry name" value="Rhodanese-like domain"/>
    <property type="match status" value="2"/>
</dbReference>
<feature type="domain" description="Rhodanese" evidence="4">
    <location>
        <begin position="27"/>
        <end position="146"/>
    </location>
</feature>
<dbReference type="PANTHER" id="PTHR11364:SF27">
    <property type="entry name" value="SULFURTRANSFERASE"/>
    <property type="match status" value="1"/>
</dbReference>
<gene>
    <name evidence="5" type="ORF">GCM10009755_06550</name>
</gene>
<proteinExistence type="predicted"/>
<dbReference type="InterPro" id="IPR001307">
    <property type="entry name" value="Thiosulphate_STrfase_CS"/>
</dbReference>
<organism evidence="5 6">
    <name type="scientific">Brevibacterium samyangense</name>
    <dbReference type="NCBI Taxonomy" id="366888"/>
    <lineage>
        <taxon>Bacteria</taxon>
        <taxon>Bacillati</taxon>
        <taxon>Actinomycetota</taxon>
        <taxon>Actinomycetes</taxon>
        <taxon>Micrococcales</taxon>
        <taxon>Brevibacteriaceae</taxon>
        <taxon>Brevibacterium</taxon>
    </lineage>
</organism>
<accession>A0ABN2T8A5</accession>
<feature type="region of interest" description="Disordered" evidence="3">
    <location>
        <begin position="199"/>
        <end position="219"/>
    </location>
</feature>
<dbReference type="Pfam" id="PF00581">
    <property type="entry name" value="Rhodanese"/>
    <property type="match status" value="2"/>
</dbReference>
<evidence type="ECO:0000313" key="5">
    <source>
        <dbReference type="EMBL" id="GAA2001015.1"/>
    </source>
</evidence>
<keyword evidence="1" id="KW-0808">Transferase</keyword>
<dbReference type="InterPro" id="IPR036873">
    <property type="entry name" value="Rhodanese-like_dom_sf"/>
</dbReference>
<dbReference type="SUPFAM" id="SSF52821">
    <property type="entry name" value="Rhodanese/Cell cycle control phosphatase"/>
    <property type="match status" value="2"/>
</dbReference>
<dbReference type="EMBL" id="BAAANO010000005">
    <property type="protein sequence ID" value="GAA2001015.1"/>
    <property type="molecule type" value="Genomic_DNA"/>
</dbReference>
<feature type="domain" description="Rhodanese" evidence="4">
    <location>
        <begin position="176"/>
        <end position="285"/>
    </location>
</feature>
<dbReference type="InterPro" id="IPR001763">
    <property type="entry name" value="Rhodanese-like_dom"/>
</dbReference>
<keyword evidence="2" id="KW-0677">Repeat</keyword>
<keyword evidence="6" id="KW-1185">Reference proteome</keyword>
<dbReference type="PROSITE" id="PS50206">
    <property type="entry name" value="RHODANESE_3"/>
    <property type="match status" value="2"/>
</dbReference>
<dbReference type="PANTHER" id="PTHR11364">
    <property type="entry name" value="THIOSULFATE SULFERTANSFERASE"/>
    <property type="match status" value="1"/>
</dbReference>
<reference evidence="5 6" key="1">
    <citation type="journal article" date="2019" name="Int. J. Syst. Evol. Microbiol.">
        <title>The Global Catalogue of Microorganisms (GCM) 10K type strain sequencing project: providing services to taxonomists for standard genome sequencing and annotation.</title>
        <authorList>
            <consortium name="The Broad Institute Genomics Platform"/>
            <consortium name="The Broad Institute Genome Sequencing Center for Infectious Disease"/>
            <person name="Wu L."/>
            <person name="Ma J."/>
        </authorList>
    </citation>
    <scope>NUCLEOTIDE SEQUENCE [LARGE SCALE GENOMIC DNA]</scope>
    <source>
        <strain evidence="5 6">JCM 14546</strain>
    </source>
</reference>
<dbReference type="CDD" id="cd01449">
    <property type="entry name" value="TST_Repeat_2"/>
    <property type="match status" value="1"/>
</dbReference>
<dbReference type="SMART" id="SM00450">
    <property type="entry name" value="RHOD"/>
    <property type="match status" value="2"/>
</dbReference>